<dbReference type="RefSeq" id="WP_163456284.1">
    <property type="nucleotide sequence ID" value="NZ_JAAGOH010000003.1"/>
</dbReference>
<evidence type="ECO:0000259" key="3">
    <source>
        <dbReference type="Pfam" id="PF01370"/>
    </source>
</evidence>
<evidence type="ECO:0000256" key="1">
    <source>
        <dbReference type="ARBA" id="ARBA00022857"/>
    </source>
</evidence>
<accession>A0A7C9PFD0</accession>
<name>A0A7C9PFD0_9BURK</name>
<dbReference type="PANTHER" id="PTHR43103:SF3">
    <property type="entry name" value="ADP-L-GLYCERO-D-MANNO-HEPTOSE-6-EPIMERASE"/>
    <property type="match status" value="1"/>
</dbReference>
<evidence type="ECO:0000313" key="5">
    <source>
        <dbReference type="Proteomes" id="UP000484255"/>
    </source>
</evidence>
<dbReference type="Pfam" id="PF01370">
    <property type="entry name" value="Epimerase"/>
    <property type="match status" value="1"/>
</dbReference>
<dbReference type="Gene3D" id="3.40.50.720">
    <property type="entry name" value="NAD(P)-binding Rossmann-like Domain"/>
    <property type="match status" value="1"/>
</dbReference>
<dbReference type="EMBL" id="JAAGOH010000003">
    <property type="protein sequence ID" value="NDY90435.1"/>
    <property type="molecule type" value="Genomic_DNA"/>
</dbReference>
<keyword evidence="1" id="KW-0521">NADP</keyword>
<proteinExistence type="predicted"/>
<dbReference type="AlphaFoldDB" id="A0A7C9PFD0"/>
<reference evidence="4 5" key="1">
    <citation type="submission" date="2020-02" db="EMBL/GenBank/DDBJ databases">
        <title>Ideonella bacterium strain TBM-1.</title>
        <authorList>
            <person name="Chen W.-M."/>
        </authorList>
    </citation>
    <scope>NUCLEOTIDE SEQUENCE [LARGE SCALE GENOMIC DNA]</scope>
    <source>
        <strain evidence="4 5">TBM-1</strain>
    </source>
</reference>
<dbReference type="InterPro" id="IPR001509">
    <property type="entry name" value="Epimerase_deHydtase"/>
</dbReference>
<protein>
    <submittedName>
        <fullName evidence="4">NAD-dependent epimerase/dehydratase family protein</fullName>
    </submittedName>
</protein>
<evidence type="ECO:0000313" key="4">
    <source>
        <dbReference type="EMBL" id="NDY90435.1"/>
    </source>
</evidence>
<gene>
    <name evidence="4" type="ORF">G3A44_04395</name>
</gene>
<comment type="caution">
    <text evidence="4">The sequence shown here is derived from an EMBL/GenBank/DDBJ whole genome shotgun (WGS) entry which is preliminary data.</text>
</comment>
<keyword evidence="5" id="KW-1185">Reference proteome</keyword>
<sequence length="341" mass="34621">MRILVTGAAGFLGTRLARTLLAGGPISLAGAPAQAITALRLTDLFAPPADLAADPRVQAVTGDLGTLLAEGRLRLDDVDAVVHLASAVSADCEADLDLGLRSNLAGSLALLQAARQGGIASGRPPVFVFASSVAVFGAAPGHALPALIEDEHLPTPQGSYGIQKFMVEQLVADFSRRGLVQGRTVRLMTVAVRPGRPNGAASSFVSGMLREPLAGQRCTVPVAPETAVALASPGRTVAGLLAALSTPAATWGPPTAVNLPALTTTVGEMARTLAALAGPEAAARLDWVPDARITAIVGGWPARIAATRAAGLGLQPDASVAELLRAYAADHPEALAQPLRA</sequence>
<organism evidence="4 5">
    <name type="scientific">Ideonella livida</name>
    <dbReference type="NCBI Taxonomy" id="2707176"/>
    <lineage>
        <taxon>Bacteria</taxon>
        <taxon>Pseudomonadati</taxon>
        <taxon>Pseudomonadota</taxon>
        <taxon>Betaproteobacteria</taxon>
        <taxon>Burkholderiales</taxon>
        <taxon>Sphaerotilaceae</taxon>
        <taxon>Ideonella</taxon>
    </lineage>
</organism>
<dbReference type="PANTHER" id="PTHR43103">
    <property type="entry name" value="NUCLEOSIDE-DIPHOSPHATE-SUGAR EPIMERASE"/>
    <property type="match status" value="1"/>
</dbReference>
<dbReference type="Gene3D" id="3.90.25.10">
    <property type="entry name" value="UDP-galactose 4-epimerase, domain 1"/>
    <property type="match status" value="1"/>
</dbReference>
<dbReference type="Proteomes" id="UP000484255">
    <property type="component" value="Unassembled WGS sequence"/>
</dbReference>
<dbReference type="SUPFAM" id="SSF51735">
    <property type="entry name" value="NAD(P)-binding Rossmann-fold domains"/>
    <property type="match status" value="1"/>
</dbReference>
<keyword evidence="2" id="KW-0119">Carbohydrate metabolism</keyword>
<evidence type="ECO:0000256" key="2">
    <source>
        <dbReference type="ARBA" id="ARBA00023277"/>
    </source>
</evidence>
<dbReference type="InterPro" id="IPR036291">
    <property type="entry name" value="NAD(P)-bd_dom_sf"/>
</dbReference>
<feature type="domain" description="NAD-dependent epimerase/dehydratase" evidence="3">
    <location>
        <begin position="3"/>
        <end position="220"/>
    </location>
</feature>